<dbReference type="KEGG" id="nno:NONO_c73420"/>
<dbReference type="STRING" id="1415166.NONO_c73420"/>
<sequence>MKTSPAAMAGPNPEWGNTMRTTTLPIHPRTGIRAIGWSRRGPIWPAMGGSEDGSPAEGGEGGEGGDGTSSDGKPTETVDFWKDKSRQWEKRAKEGASAAKELAAIKESQKSDAEKAADKLAAAQSEVDSIPAKVAASLRDHLVSLHSIPADQAELYLTAADPELLLKQVAGLVDMGKRKSNRVPREGQATTKTADDQMAEFAAGLFGKE</sequence>
<gene>
    <name evidence="2" type="ORF">NONO_c73420</name>
</gene>
<keyword evidence="3" id="KW-1185">Reference proteome</keyword>
<accession>W5TT52</accession>
<protein>
    <recommendedName>
        <fullName evidence="4">Scaffolding protein</fullName>
    </recommendedName>
</protein>
<dbReference type="eggNOG" id="ENOG502ZWN0">
    <property type="taxonomic scope" value="Bacteria"/>
</dbReference>
<dbReference type="HOGENOM" id="CLU_1314348_0_0_11"/>
<name>W5TT52_9NOCA</name>
<dbReference type="EMBL" id="CP006850">
    <property type="protein sequence ID" value="AHH22098.1"/>
    <property type="molecule type" value="Genomic_DNA"/>
</dbReference>
<feature type="compositionally biased region" description="Gly residues" evidence="1">
    <location>
        <begin position="56"/>
        <end position="67"/>
    </location>
</feature>
<dbReference type="AlphaFoldDB" id="W5TT52"/>
<feature type="region of interest" description="Disordered" evidence="1">
    <location>
        <begin position="1"/>
        <end position="95"/>
    </location>
</feature>
<evidence type="ECO:0000256" key="1">
    <source>
        <dbReference type="SAM" id="MobiDB-lite"/>
    </source>
</evidence>
<proteinExistence type="predicted"/>
<evidence type="ECO:0008006" key="4">
    <source>
        <dbReference type="Google" id="ProtNLM"/>
    </source>
</evidence>
<organism evidence="2 3">
    <name type="scientific">Nocardia nova SH22a</name>
    <dbReference type="NCBI Taxonomy" id="1415166"/>
    <lineage>
        <taxon>Bacteria</taxon>
        <taxon>Bacillati</taxon>
        <taxon>Actinomycetota</taxon>
        <taxon>Actinomycetes</taxon>
        <taxon>Mycobacteriales</taxon>
        <taxon>Nocardiaceae</taxon>
        <taxon>Nocardia</taxon>
    </lineage>
</organism>
<evidence type="ECO:0000313" key="3">
    <source>
        <dbReference type="Proteomes" id="UP000019150"/>
    </source>
</evidence>
<dbReference type="PATRIC" id="fig|1415166.3.peg.7533"/>
<dbReference type="Proteomes" id="UP000019150">
    <property type="component" value="Chromosome"/>
</dbReference>
<feature type="compositionally biased region" description="Basic and acidic residues" evidence="1">
    <location>
        <begin position="73"/>
        <end position="94"/>
    </location>
</feature>
<evidence type="ECO:0000313" key="2">
    <source>
        <dbReference type="EMBL" id="AHH22098.1"/>
    </source>
</evidence>
<reference evidence="2 3" key="1">
    <citation type="journal article" date="2014" name="Appl. Environ. Microbiol.">
        <title>Insights into the Microbial Degradation of Rubber and Gutta-Percha by Analysis of the Complete Genome of Nocardia nova SH22a.</title>
        <authorList>
            <person name="Luo Q."/>
            <person name="Hiessl S."/>
            <person name="Poehlein A."/>
            <person name="Daniel R."/>
            <person name="Steinbuchel A."/>
        </authorList>
    </citation>
    <scope>NUCLEOTIDE SEQUENCE [LARGE SCALE GENOMIC DNA]</scope>
    <source>
        <strain evidence="2">SH22a</strain>
    </source>
</reference>